<dbReference type="EMBL" id="LAVV01010103">
    <property type="protein sequence ID" value="KNZ49550.1"/>
    <property type="molecule type" value="Genomic_DNA"/>
</dbReference>
<dbReference type="AlphaFoldDB" id="A0A0L6UNY9"/>
<feature type="non-terminal residue" evidence="1">
    <location>
        <position position="1"/>
    </location>
</feature>
<proteinExistence type="predicted"/>
<evidence type="ECO:0000313" key="2">
    <source>
        <dbReference type="Proteomes" id="UP000037035"/>
    </source>
</evidence>
<dbReference type="Proteomes" id="UP000037035">
    <property type="component" value="Unassembled WGS sequence"/>
</dbReference>
<gene>
    <name evidence="1" type="ORF">VP01_4944g2</name>
</gene>
<comment type="caution">
    <text evidence="1">The sequence shown here is derived from an EMBL/GenBank/DDBJ whole genome shotgun (WGS) entry which is preliminary data.</text>
</comment>
<protein>
    <submittedName>
        <fullName evidence="1">Uncharacterized protein</fullName>
    </submittedName>
</protein>
<sequence>MFSQSSALDQTRSHILQQISESLTTCLNSTGHCHMPPGSYGNGAAVLRLKNICQVGYGKINLSATQEQAELIGSVDGTTIPLSQKPPKDGNHYCDEMKRSDTQFHSILFDHSTIAIYSQTCRLLSSLKNSLIKISSFWKTQLIQVISLCSQLIKGRNYLTIKMSISITILRSHNLHELQIQIRNHKEMKNTI</sequence>
<dbReference type="VEuPathDB" id="FungiDB:VP01_4944g2"/>
<feature type="non-terminal residue" evidence="1">
    <location>
        <position position="192"/>
    </location>
</feature>
<organism evidence="1 2">
    <name type="scientific">Puccinia sorghi</name>
    <dbReference type="NCBI Taxonomy" id="27349"/>
    <lineage>
        <taxon>Eukaryota</taxon>
        <taxon>Fungi</taxon>
        <taxon>Dikarya</taxon>
        <taxon>Basidiomycota</taxon>
        <taxon>Pucciniomycotina</taxon>
        <taxon>Pucciniomycetes</taxon>
        <taxon>Pucciniales</taxon>
        <taxon>Pucciniaceae</taxon>
        <taxon>Puccinia</taxon>
    </lineage>
</organism>
<keyword evidence="2" id="KW-1185">Reference proteome</keyword>
<evidence type="ECO:0000313" key="1">
    <source>
        <dbReference type="EMBL" id="KNZ49550.1"/>
    </source>
</evidence>
<accession>A0A0L6UNY9</accession>
<name>A0A0L6UNY9_9BASI</name>
<reference evidence="1 2" key="1">
    <citation type="submission" date="2015-08" db="EMBL/GenBank/DDBJ databases">
        <title>Next Generation Sequencing and Analysis of the Genome of Puccinia sorghi L Schw, the Causal Agent of Maize Common Rust.</title>
        <authorList>
            <person name="Rochi L."/>
            <person name="Burguener G."/>
            <person name="Darino M."/>
            <person name="Turjanski A."/>
            <person name="Kreff E."/>
            <person name="Dieguez M.J."/>
            <person name="Sacco F."/>
        </authorList>
    </citation>
    <scope>NUCLEOTIDE SEQUENCE [LARGE SCALE GENOMIC DNA]</scope>
    <source>
        <strain evidence="1 2">RO10H11247</strain>
    </source>
</reference>
<dbReference type="OrthoDB" id="3246760at2759"/>